<comment type="caution">
    <text evidence="2">The sequence shown here is derived from an EMBL/GenBank/DDBJ whole genome shotgun (WGS) entry which is preliminary data.</text>
</comment>
<organism evidence="2 3">
    <name type="scientific">Acer negundo</name>
    <name type="common">Box elder</name>
    <dbReference type="NCBI Taxonomy" id="4023"/>
    <lineage>
        <taxon>Eukaryota</taxon>
        <taxon>Viridiplantae</taxon>
        <taxon>Streptophyta</taxon>
        <taxon>Embryophyta</taxon>
        <taxon>Tracheophyta</taxon>
        <taxon>Spermatophyta</taxon>
        <taxon>Magnoliopsida</taxon>
        <taxon>eudicotyledons</taxon>
        <taxon>Gunneridae</taxon>
        <taxon>Pentapetalae</taxon>
        <taxon>rosids</taxon>
        <taxon>malvids</taxon>
        <taxon>Sapindales</taxon>
        <taxon>Sapindaceae</taxon>
        <taxon>Hippocastanoideae</taxon>
        <taxon>Acereae</taxon>
        <taxon>Acer</taxon>
    </lineage>
</organism>
<keyword evidence="3" id="KW-1185">Reference proteome</keyword>
<protein>
    <recommendedName>
        <fullName evidence="1">F-box domain-containing protein</fullName>
    </recommendedName>
</protein>
<dbReference type="InterPro" id="IPR050796">
    <property type="entry name" value="SCF_F-box_component"/>
</dbReference>
<dbReference type="EMBL" id="JAJSOW010000001">
    <property type="protein sequence ID" value="KAI9200013.1"/>
    <property type="molecule type" value="Genomic_DNA"/>
</dbReference>
<dbReference type="Pfam" id="PF00646">
    <property type="entry name" value="F-box"/>
    <property type="match status" value="1"/>
</dbReference>
<dbReference type="NCBIfam" id="TIGR01640">
    <property type="entry name" value="F_box_assoc_1"/>
    <property type="match status" value="1"/>
</dbReference>
<dbReference type="SUPFAM" id="SSF81383">
    <property type="entry name" value="F-box domain"/>
    <property type="match status" value="1"/>
</dbReference>
<feature type="domain" description="F-box" evidence="1">
    <location>
        <begin position="1"/>
        <end position="47"/>
    </location>
</feature>
<sequence>MGMASIPDSLIFEFLIRVPVKSLSRFKCVNKFWRSLISNPDFIYTQLQTTKSTLNHHDHSSSNCLIISYLLHDHDHNHNLTTVHFYTIKDHHDPSAFLEFSAQVTYDSYHFLPPCNGLLCFYSARAGIYVCNPSINYIVRIPDSIAIGSRLLGCGFGFDQHTRSYKIIRILENVAAVHDDGLRIEVLTMGVNSRMKMIHGGFRFPNRQPPVYANGFFYWINNNSSGFFIQSFDIGSERFGIIQVPEKVSGKDWRLFSLEELGGDQLCLVDLDFEMEGKKRMDLWMFKGVSWVQETILHPSEPLHATRPVAFHGGEILLHGFIRGLDPYLNWYHLQTGRFRGAYNYTGQILSPYFHVRSYVQSLVSLQL</sequence>
<reference evidence="2" key="2">
    <citation type="submission" date="2023-02" db="EMBL/GenBank/DDBJ databases">
        <authorList>
            <person name="Swenson N.G."/>
            <person name="Wegrzyn J.L."/>
            <person name="Mcevoy S.L."/>
        </authorList>
    </citation>
    <scope>NUCLEOTIDE SEQUENCE</scope>
    <source>
        <strain evidence="2">91603</strain>
        <tissue evidence="2">Leaf</tissue>
    </source>
</reference>
<dbReference type="Proteomes" id="UP001064489">
    <property type="component" value="Chromosome 9"/>
</dbReference>
<dbReference type="Pfam" id="PF08268">
    <property type="entry name" value="FBA_3"/>
    <property type="match status" value="1"/>
</dbReference>
<dbReference type="InterPro" id="IPR017451">
    <property type="entry name" value="F-box-assoc_interact_dom"/>
</dbReference>
<dbReference type="InterPro" id="IPR036047">
    <property type="entry name" value="F-box-like_dom_sf"/>
</dbReference>
<gene>
    <name evidence="2" type="ORF">LWI28_001500</name>
</gene>
<dbReference type="PANTHER" id="PTHR31672:SF13">
    <property type="entry name" value="F-BOX PROTEIN CPR30-LIKE"/>
    <property type="match status" value="1"/>
</dbReference>
<evidence type="ECO:0000313" key="3">
    <source>
        <dbReference type="Proteomes" id="UP001064489"/>
    </source>
</evidence>
<dbReference type="InterPro" id="IPR001810">
    <property type="entry name" value="F-box_dom"/>
</dbReference>
<evidence type="ECO:0000259" key="1">
    <source>
        <dbReference type="PROSITE" id="PS50181"/>
    </source>
</evidence>
<name>A0AAD5JGL7_ACENE</name>
<accession>A0AAD5JGL7</accession>
<dbReference type="AlphaFoldDB" id="A0AAD5JGL7"/>
<dbReference type="CDD" id="cd22157">
    <property type="entry name" value="F-box_AtFBW1-like"/>
    <property type="match status" value="1"/>
</dbReference>
<dbReference type="PROSITE" id="PS50181">
    <property type="entry name" value="FBOX"/>
    <property type="match status" value="1"/>
</dbReference>
<dbReference type="InterPro" id="IPR013187">
    <property type="entry name" value="F-box-assoc_dom_typ3"/>
</dbReference>
<dbReference type="PANTHER" id="PTHR31672">
    <property type="entry name" value="BNACNNG10540D PROTEIN"/>
    <property type="match status" value="1"/>
</dbReference>
<reference evidence="2" key="1">
    <citation type="journal article" date="2022" name="Plant J.">
        <title>Strategies of tolerance reflected in two North American maple genomes.</title>
        <authorList>
            <person name="McEvoy S.L."/>
            <person name="Sezen U.U."/>
            <person name="Trouern-Trend A."/>
            <person name="McMahon S.M."/>
            <person name="Schaberg P.G."/>
            <person name="Yang J."/>
            <person name="Wegrzyn J.L."/>
            <person name="Swenson N.G."/>
        </authorList>
    </citation>
    <scope>NUCLEOTIDE SEQUENCE</scope>
    <source>
        <strain evidence="2">91603</strain>
    </source>
</reference>
<evidence type="ECO:0000313" key="2">
    <source>
        <dbReference type="EMBL" id="KAI9200013.1"/>
    </source>
</evidence>
<proteinExistence type="predicted"/>